<dbReference type="EMBL" id="KV748255">
    <property type="protein sequence ID" value="OCK87760.1"/>
    <property type="molecule type" value="Genomic_DNA"/>
</dbReference>
<gene>
    <name evidence="1" type="ORF">K441DRAFT_682395</name>
</gene>
<organism evidence="1 2">
    <name type="scientific">Cenococcum geophilum 1.58</name>
    <dbReference type="NCBI Taxonomy" id="794803"/>
    <lineage>
        <taxon>Eukaryota</taxon>
        <taxon>Fungi</taxon>
        <taxon>Dikarya</taxon>
        <taxon>Ascomycota</taxon>
        <taxon>Pezizomycotina</taxon>
        <taxon>Dothideomycetes</taxon>
        <taxon>Pleosporomycetidae</taxon>
        <taxon>Gloniales</taxon>
        <taxon>Gloniaceae</taxon>
        <taxon>Cenococcum</taxon>
    </lineage>
</organism>
<name>A0ACC8ENI7_9PEZI</name>
<sequence length="216" mass="23717">MKIFNVLIMCLFSGLTFTIALPATSETEGTAVSTSVIPTETPVLFHIATIVPDLPLWTRCGGTRYPGSLPCQSSPTTLLLTHLRDLSPVKGTSFQAIYSNGDVRFKTWFRNSNRWVTYRYAIACVFRDALEGQPAHVFKTFRTRQLGGTAIGGPGDTHDVDATWNNPLVATHWDNIRAGDGLLHCKASRSFDVADLIGQLIDTVKKYGPIIAAFEL</sequence>
<evidence type="ECO:0000313" key="2">
    <source>
        <dbReference type="Proteomes" id="UP000250078"/>
    </source>
</evidence>
<accession>A0ACC8ENI7</accession>
<protein>
    <submittedName>
        <fullName evidence="1">Uncharacterized protein</fullName>
    </submittedName>
</protein>
<keyword evidence="2" id="KW-1185">Reference proteome</keyword>
<evidence type="ECO:0000313" key="1">
    <source>
        <dbReference type="EMBL" id="OCK87760.1"/>
    </source>
</evidence>
<reference evidence="1 2" key="1">
    <citation type="journal article" date="2016" name="Nat. Commun.">
        <title>Ectomycorrhizal ecology is imprinted in the genome of the dominant symbiotic fungus Cenococcum geophilum.</title>
        <authorList>
            <consortium name="DOE Joint Genome Institute"/>
            <person name="Peter M."/>
            <person name="Kohler A."/>
            <person name="Ohm R.A."/>
            <person name="Kuo A."/>
            <person name="Krutzmann J."/>
            <person name="Morin E."/>
            <person name="Arend M."/>
            <person name="Barry K.W."/>
            <person name="Binder M."/>
            <person name="Choi C."/>
            <person name="Clum A."/>
            <person name="Copeland A."/>
            <person name="Grisel N."/>
            <person name="Haridas S."/>
            <person name="Kipfer T."/>
            <person name="LaButti K."/>
            <person name="Lindquist E."/>
            <person name="Lipzen A."/>
            <person name="Maire R."/>
            <person name="Meier B."/>
            <person name="Mihaltcheva S."/>
            <person name="Molinier V."/>
            <person name="Murat C."/>
            <person name="Poggeler S."/>
            <person name="Quandt C.A."/>
            <person name="Sperisen C."/>
            <person name="Tritt A."/>
            <person name="Tisserant E."/>
            <person name="Crous P.W."/>
            <person name="Henrissat B."/>
            <person name="Nehls U."/>
            <person name="Egli S."/>
            <person name="Spatafora J.W."/>
            <person name="Grigoriev I.V."/>
            <person name="Martin F.M."/>
        </authorList>
    </citation>
    <scope>NUCLEOTIDE SEQUENCE [LARGE SCALE GENOMIC DNA]</scope>
    <source>
        <strain evidence="1 2">1.58</strain>
    </source>
</reference>
<dbReference type="Proteomes" id="UP000250078">
    <property type="component" value="Unassembled WGS sequence"/>
</dbReference>
<proteinExistence type="predicted"/>